<evidence type="ECO:0000313" key="2">
    <source>
        <dbReference type="EMBL" id="TCO60809.1"/>
    </source>
</evidence>
<organism evidence="2 3">
    <name type="scientific">Actinocrispum wychmicini</name>
    <dbReference type="NCBI Taxonomy" id="1213861"/>
    <lineage>
        <taxon>Bacteria</taxon>
        <taxon>Bacillati</taxon>
        <taxon>Actinomycetota</taxon>
        <taxon>Actinomycetes</taxon>
        <taxon>Pseudonocardiales</taxon>
        <taxon>Pseudonocardiaceae</taxon>
        <taxon>Actinocrispum</taxon>
    </lineage>
</organism>
<dbReference type="SUPFAM" id="SSF47336">
    <property type="entry name" value="ACP-like"/>
    <property type="match status" value="1"/>
</dbReference>
<dbReference type="Proteomes" id="UP000295680">
    <property type="component" value="Unassembled WGS sequence"/>
</dbReference>
<keyword evidence="3" id="KW-1185">Reference proteome</keyword>
<dbReference type="InterPro" id="IPR036736">
    <property type="entry name" value="ACP-like_sf"/>
</dbReference>
<feature type="domain" description="Carrier" evidence="1">
    <location>
        <begin position="1"/>
        <end position="81"/>
    </location>
</feature>
<dbReference type="InterPro" id="IPR009081">
    <property type="entry name" value="PP-bd_ACP"/>
</dbReference>
<evidence type="ECO:0000313" key="3">
    <source>
        <dbReference type="Proteomes" id="UP000295680"/>
    </source>
</evidence>
<reference evidence="2 3" key="1">
    <citation type="submission" date="2019-03" db="EMBL/GenBank/DDBJ databases">
        <title>Genomic Encyclopedia of Type Strains, Phase IV (KMG-IV): sequencing the most valuable type-strain genomes for metagenomic binning, comparative biology and taxonomic classification.</title>
        <authorList>
            <person name="Goeker M."/>
        </authorList>
    </citation>
    <scope>NUCLEOTIDE SEQUENCE [LARGE SCALE GENOMIC DNA]</scope>
    <source>
        <strain evidence="2 3">DSM 45934</strain>
    </source>
</reference>
<comment type="caution">
    <text evidence="2">The sequence shown here is derived from an EMBL/GenBank/DDBJ whole genome shotgun (WGS) entry which is preliminary data.</text>
</comment>
<accession>A0A4R2JUU3</accession>
<dbReference type="Gene3D" id="1.10.1200.10">
    <property type="entry name" value="ACP-like"/>
    <property type="match status" value="1"/>
</dbReference>
<evidence type="ECO:0000259" key="1">
    <source>
        <dbReference type="PROSITE" id="PS50075"/>
    </source>
</evidence>
<dbReference type="OrthoDB" id="5383272at2"/>
<gene>
    <name evidence="2" type="ORF">EV192_103390</name>
</gene>
<proteinExistence type="predicted"/>
<dbReference type="AlphaFoldDB" id="A0A4R2JUU3"/>
<protein>
    <submittedName>
        <fullName evidence="2">Clorobiocin biosynthesis protein CloN5</fullName>
    </submittedName>
</protein>
<sequence length="88" mass="9419">MDELTGKIVTFIRESLLTDVDGVTVDADTQLLEMGLLDSLKTAILLNYIRDEIGTPVPPAKLTSANFASPRDIAATVRDSVVDTVALS</sequence>
<dbReference type="Pfam" id="PF00550">
    <property type="entry name" value="PP-binding"/>
    <property type="match status" value="1"/>
</dbReference>
<name>A0A4R2JUU3_9PSEU</name>
<dbReference type="RefSeq" id="WP_132116066.1">
    <property type="nucleotide sequence ID" value="NZ_SLWS01000003.1"/>
</dbReference>
<dbReference type="PROSITE" id="PS50075">
    <property type="entry name" value="CARRIER"/>
    <property type="match status" value="1"/>
</dbReference>
<dbReference type="EMBL" id="SLWS01000003">
    <property type="protein sequence ID" value="TCO60809.1"/>
    <property type="molecule type" value="Genomic_DNA"/>
</dbReference>